<keyword evidence="3" id="KW-0482">Metalloprotease</keyword>
<keyword evidence="1" id="KW-0472">Membrane</keyword>
<organism evidence="3 4">
    <name type="scientific">Alteromonas gilva</name>
    <dbReference type="NCBI Taxonomy" id="2987522"/>
    <lineage>
        <taxon>Bacteria</taxon>
        <taxon>Pseudomonadati</taxon>
        <taxon>Pseudomonadota</taxon>
        <taxon>Gammaproteobacteria</taxon>
        <taxon>Alteromonadales</taxon>
        <taxon>Alteromonadaceae</taxon>
        <taxon>Alteromonas/Salinimonas group</taxon>
        <taxon>Alteromonas</taxon>
    </lineage>
</organism>
<protein>
    <submittedName>
        <fullName evidence="3">CPBP family intramembrane metalloprotease</fullName>
    </submittedName>
</protein>
<keyword evidence="1" id="KW-1133">Transmembrane helix</keyword>
<keyword evidence="4" id="KW-1185">Reference proteome</keyword>
<dbReference type="EMBL" id="JAQQXP010000001">
    <property type="protein sequence ID" value="MDC8831372.1"/>
    <property type="molecule type" value="Genomic_DNA"/>
</dbReference>
<comment type="caution">
    <text evidence="3">The sequence shown here is derived from an EMBL/GenBank/DDBJ whole genome shotgun (WGS) entry which is preliminary data.</text>
</comment>
<dbReference type="PANTHER" id="PTHR36435:SF1">
    <property type="entry name" value="CAAX AMINO TERMINAL PROTEASE FAMILY PROTEIN"/>
    <property type="match status" value="1"/>
</dbReference>
<feature type="transmembrane region" description="Helical" evidence="1">
    <location>
        <begin position="29"/>
        <end position="46"/>
    </location>
</feature>
<proteinExistence type="predicted"/>
<accession>A0ABT5L2W0</accession>
<keyword evidence="3" id="KW-0645">Protease</keyword>
<dbReference type="PANTHER" id="PTHR36435">
    <property type="entry name" value="SLR1288 PROTEIN"/>
    <property type="match status" value="1"/>
</dbReference>
<keyword evidence="1" id="KW-0812">Transmembrane</keyword>
<dbReference type="Proteomes" id="UP001218788">
    <property type="component" value="Unassembled WGS sequence"/>
</dbReference>
<dbReference type="InterPro" id="IPR003675">
    <property type="entry name" value="Rce1/LyrA-like_dom"/>
</dbReference>
<dbReference type="GO" id="GO:0008237">
    <property type="term" value="F:metallopeptidase activity"/>
    <property type="evidence" value="ECO:0007669"/>
    <property type="project" value="UniProtKB-KW"/>
</dbReference>
<keyword evidence="3" id="KW-0378">Hydrolase</keyword>
<feature type="transmembrane region" description="Helical" evidence="1">
    <location>
        <begin position="145"/>
        <end position="162"/>
    </location>
</feature>
<name>A0ABT5L2W0_9ALTE</name>
<sequence length="188" mass="21032">MRRILYGALIYVVLQLISSSFITTELRSLSAHGVFLLVAGIGASLITKQGIKLGKASFVIVLTILVLFGLYKFLQVSFFTQPDKQELFGDIYLFYFVALGIVSIAEELYFRGIVLEDLTQRCNVLIGSLASVIFFTFIHLDTSHIGLAFHFLSGIIFVLLYNKFKGVLLPSLAHMTGNWTVFFYINGI</sequence>
<feature type="transmembrane region" description="Helical" evidence="1">
    <location>
        <begin position="122"/>
        <end position="139"/>
    </location>
</feature>
<evidence type="ECO:0000259" key="2">
    <source>
        <dbReference type="Pfam" id="PF02517"/>
    </source>
</evidence>
<feature type="domain" description="CAAX prenyl protease 2/Lysostaphin resistance protein A-like" evidence="2">
    <location>
        <begin position="92"/>
        <end position="179"/>
    </location>
</feature>
<feature type="transmembrane region" description="Helical" evidence="1">
    <location>
        <begin position="58"/>
        <end position="79"/>
    </location>
</feature>
<dbReference type="InterPro" id="IPR052710">
    <property type="entry name" value="CAAX_protease"/>
</dbReference>
<feature type="transmembrane region" description="Helical" evidence="1">
    <location>
        <begin position="91"/>
        <end position="110"/>
    </location>
</feature>
<reference evidence="3 4" key="1">
    <citation type="submission" date="2022-10" db="EMBL/GenBank/DDBJ databases">
        <title>Alteromonas sp. chi3 Genome sequencing.</title>
        <authorList>
            <person name="Park S."/>
        </authorList>
    </citation>
    <scope>NUCLEOTIDE SEQUENCE [LARGE SCALE GENOMIC DNA]</scope>
    <source>
        <strain evidence="4">chi3</strain>
    </source>
</reference>
<evidence type="ECO:0000256" key="1">
    <source>
        <dbReference type="SAM" id="Phobius"/>
    </source>
</evidence>
<dbReference type="Pfam" id="PF02517">
    <property type="entry name" value="Rce1-like"/>
    <property type="match status" value="1"/>
</dbReference>
<evidence type="ECO:0000313" key="3">
    <source>
        <dbReference type="EMBL" id="MDC8831372.1"/>
    </source>
</evidence>
<gene>
    <name evidence="3" type="ORF">OIK42_11430</name>
</gene>
<evidence type="ECO:0000313" key="4">
    <source>
        <dbReference type="Proteomes" id="UP001218788"/>
    </source>
</evidence>
<dbReference type="RefSeq" id="WP_273640629.1">
    <property type="nucleotide sequence ID" value="NZ_JAQQXP010000001.1"/>
</dbReference>